<dbReference type="AlphaFoldDB" id="S4A143"/>
<reference evidence="2 3" key="1">
    <citation type="submission" date="2013-02" db="EMBL/GenBank/DDBJ databases">
        <title>Draft Genome Sequence of Streptomyces aurantiacus, Which Produces Setomimycin.</title>
        <authorList>
            <person name="Gruening B.A."/>
            <person name="Praeg A."/>
            <person name="Erxleben A."/>
            <person name="Guenther S."/>
            <person name="Mueller M."/>
        </authorList>
    </citation>
    <scope>NUCLEOTIDE SEQUENCE [LARGE SCALE GENOMIC DNA]</scope>
    <source>
        <strain evidence="2 3">JA 4570</strain>
    </source>
</reference>
<dbReference type="EMBL" id="AOPZ01000100">
    <property type="protein sequence ID" value="EPH44415.1"/>
    <property type="molecule type" value="Genomic_DNA"/>
</dbReference>
<evidence type="ECO:0000256" key="1">
    <source>
        <dbReference type="SAM" id="MobiDB-lite"/>
    </source>
</evidence>
<gene>
    <name evidence="2" type="ORF">STRAU_2547</name>
</gene>
<protein>
    <submittedName>
        <fullName evidence="2">Uncharacterized protein</fullName>
    </submittedName>
</protein>
<dbReference type="SUPFAM" id="SSF89372">
    <property type="entry name" value="Fucose-specific lectin"/>
    <property type="match status" value="1"/>
</dbReference>
<feature type="region of interest" description="Disordered" evidence="1">
    <location>
        <begin position="1"/>
        <end position="27"/>
    </location>
</feature>
<name>S4A143_9ACTN</name>
<comment type="caution">
    <text evidence="2">The sequence shown here is derived from an EMBL/GenBank/DDBJ whole genome shotgun (WGS) entry which is preliminary data.</text>
</comment>
<evidence type="ECO:0000313" key="2">
    <source>
        <dbReference type="EMBL" id="EPH44415.1"/>
    </source>
</evidence>
<keyword evidence="3" id="KW-1185">Reference proteome</keyword>
<dbReference type="RefSeq" id="WP_016640676.1">
    <property type="nucleotide sequence ID" value="NZ_AOPZ01000100.1"/>
</dbReference>
<proteinExistence type="predicted"/>
<organism evidence="2 3">
    <name type="scientific">Streptomyces aurantiacus JA 4570</name>
    <dbReference type="NCBI Taxonomy" id="1286094"/>
    <lineage>
        <taxon>Bacteria</taxon>
        <taxon>Bacillati</taxon>
        <taxon>Actinomycetota</taxon>
        <taxon>Actinomycetes</taxon>
        <taxon>Kitasatosporales</taxon>
        <taxon>Streptomycetaceae</taxon>
        <taxon>Streptomyces</taxon>
        <taxon>Streptomyces aurantiacus group</taxon>
    </lineage>
</organism>
<dbReference type="OrthoDB" id="4246838at2"/>
<sequence>MKRVAITPIRAQAPGSAADDGPIERDDDNPWKLQECRGAADPGKGELAGYTIYTSRYSLCTVIRTRYELKVGGALAAYSNFRVTILQDSHRRDRRTSIHLLLDDWDDVLVSGNHQHLRDLERSRLSVTLECNGSQGASCAGRPARERRSLLAWKGGNGLDDAFARFDMSRSRPTDPVRDARAKNFLRGDGVSFHAITATLDGALGEVEQSEQLRCDRAFYMAGSGGCVWDKTRLNWYVDYKDYPEYAKHVWDATHHPTTTKPFGSYPGVQIPGALDTRPNPKPLTRLHQSADGNASLTYRQENERIRTNACRRLSPKPGEECDEYPLGTTYEGANYTVLHPSDTWKYSVRFIDGDDNWNAGLDWRSWLARRRVLAKGDDLWVVPFNIPASEQRAGGAVSGRSKPGSAFLTDAERAGRALAPSELCTHPVMGGRYSCEYGEEWYTYSNGMKQMWVIGADRQVWTRWSRPNGTFVGWRPFGGVATSAVEVVWDDSKGMGAVIRVRGTDGKPHYRERNARTGRWNDWHLR</sequence>
<dbReference type="PATRIC" id="fig|1286094.4.peg.2520"/>
<evidence type="ECO:0000313" key="3">
    <source>
        <dbReference type="Proteomes" id="UP000014629"/>
    </source>
</evidence>
<dbReference type="Proteomes" id="UP000014629">
    <property type="component" value="Unassembled WGS sequence"/>
</dbReference>
<accession>S4A143</accession>